<name>A0A091D952_FUKDA</name>
<proteinExistence type="predicted"/>
<evidence type="ECO:0000313" key="3">
    <source>
        <dbReference type="Proteomes" id="UP000028990"/>
    </source>
</evidence>
<evidence type="ECO:0000313" key="2">
    <source>
        <dbReference type="EMBL" id="KFO27602.1"/>
    </source>
</evidence>
<feature type="region of interest" description="Disordered" evidence="1">
    <location>
        <begin position="190"/>
        <end position="210"/>
    </location>
</feature>
<dbReference type="Proteomes" id="UP000028990">
    <property type="component" value="Unassembled WGS sequence"/>
</dbReference>
<reference evidence="2 3" key="1">
    <citation type="submission" date="2013-11" db="EMBL/GenBank/DDBJ databases">
        <title>The Damaraland mole rat (Fukomys damarensis) genome and evolution of African mole rats.</title>
        <authorList>
            <person name="Gladyshev V.N."/>
            <person name="Fang X."/>
        </authorList>
    </citation>
    <scope>NUCLEOTIDE SEQUENCE [LARGE SCALE GENOMIC DNA]</scope>
    <source>
        <tissue evidence="2">Liver</tissue>
    </source>
</reference>
<organism evidence="2 3">
    <name type="scientific">Fukomys damarensis</name>
    <name type="common">Damaraland mole rat</name>
    <name type="synonym">Cryptomys damarensis</name>
    <dbReference type="NCBI Taxonomy" id="885580"/>
    <lineage>
        <taxon>Eukaryota</taxon>
        <taxon>Metazoa</taxon>
        <taxon>Chordata</taxon>
        <taxon>Craniata</taxon>
        <taxon>Vertebrata</taxon>
        <taxon>Euteleostomi</taxon>
        <taxon>Mammalia</taxon>
        <taxon>Eutheria</taxon>
        <taxon>Euarchontoglires</taxon>
        <taxon>Glires</taxon>
        <taxon>Rodentia</taxon>
        <taxon>Hystricomorpha</taxon>
        <taxon>Bathyergidae</taxon>
        <taxon>Fukomys</taxon>
    </lineage>
</organism>
<dbReference type="AlphaFoldDB" id="A0A091D952"/>
<gene>
    <name evidence="2" type="ORF">H920_11018</name>
</gene>
<protein>
    <submittedName>
        <fullName evidence="2">Uncharacterized protein</fullName>
    </submittedName>
</protein>
<dbReference type="EMBL" id="KN122893">
    <property type="protein sequence ID" value="KFO27602.1"/>
    <property type="molecule type" value="Genomic_DNA"/>
</dbReference>
<evidence type="ECO:0000256" key="1">
    <source>
        <dbReference type="SAM" id="MobiDB-lite"/>
    </source>
</evidence>
<sequence>MPSKPDLLPQNACRVYDVSGLSFSFSRELYLHLTLSESISMAVSYLISALRSLTADIFHGCPSPSHCGNLTLEALRLCQPEFQVQLDPPYDDIHFQVRDGCVVAAVPELELTADLLWPVECGLAWICNNCVAPLPMTCFPLGLLLYRHVFQDPVPCDFWLFCEVKMTTKVTILDTFGTLSLSQQGSEGYSRKRTLRTTSGSGQDDADMGG</sequence>
<accession>A0A091D952</accession>
<keyword evidence="3" id="KW-1185">Reference proteome</keyword>